<evidence type="ECO:0000313" key="12">
    <source>
        <dbReference type="Proteomes" id="UP000199308"/>
    </source>
</evidence>
<feature type="transmembrane region" description="Helical" evidence="9">
    <location>
        <begin position="185"/>
        <end position="205"/>
    </location>
</feature>
<keyword evidence="6 11" id="KW-0418">Kinase</keyword>
<dbReference type="SMART" id="SM00387">
    <property type="entry name" value="HATPase_c"/>
    <property type="match status" value="1"/>
</dbReference>
<dbReference type="SUPFAM" id="SSF55874">
    <property type="entry name" value="ATPase domain of HSP90 chaperone/DNA topoisomerase II/histidine kinase"/>
    <property type="match status" value="1"/>
</dbReference>
<dbReference type="InterPro" id="IPR004358">
    <property type="entry name" value="Sig_transdc_His_kin-like_C"/>
</dbReference>
<evidence type="ECO:0000256" key="7">
    <source>
        <dbReference type="ARBA" id="ARBA00022840"/>
    </source>
</evidence>
<dbReference type="Gene3D" id="3.30.565.10">
    <property type="entry name" value="Histidine kinase-like ATPase, C-terminal domain"/>
    <property type="match status" value="1"/>
</dbReference>
<organism evidence="11 12">
    <name type="scientific">Thalassotalea agarivorans</name>
    <name type="common">Thalassomonas agarivorans</name>
    <dbReference type="NCBI Taxonomy" id="349064"/>
    <lineage>
        <taxon>Bacteria</taxon>
        <taxon>Pseudomonadati</taxon>
        <taxon>Pseudomonadota</taxon>
        <taxon>Gammaproteobacteria</taxon>
        <taxon>Alteromonadales</taxon>
        <taxon>Colwelliaceae</taxon>
        <taxon>Thalassotalea</taxon>
    </lineage>
</organism>
<evidence type="ECO:0000256" key="1">
    <source>
        <dbReference type="ARBA" id="ARBA00000085"/>
    </source>
</evidence>
<feature type="transmembrane region" description="Helical" evidence="9">
    <location>
        <begin position="35"/>
        <end position="52"/>
    </location>
</feature>
<proteinExistence type="predicted"/>
<dbReference type="InterPro" id="IPR005467">
    <property type="entry name" value="His_kinase_dom"/>
</dbReference>
<evidence type="ECO:0000256" key="6">
    <source>
        <dbReference type="ARBA" id="ARBA00022777"/>
    </source>
</evidence>
<dbReference type="OrthoDB" id="9785691at2"/>
<feature type="transmembrane region" description="Helical" evidence="9">
    <location>
        <begin position="123"/>
        <end position="141"/>
    </location>
</feature>
<dbReference type="PANTHER" id="PTHR43065">
    <property type="entry name" value="SENSOR HISTIDINE KINASE"/>
    <property type="match status" value="1"/>
</dbReference>
<keyword evidence="4" id="KW-0808">Transferase</keyword>
<dbReference type="InterPro" id="IPR014265">
    <property type="entry name" value="XrtA/PrsK"/>
</dbReference>
<reference evidence="11 12" key="1">
    <citation type="submission" date="2016-10" db="EMBL/GenBank/DDBJ databases">
        <authorList>
            <person name="de Groot N.N."/>
        </authorList>
    </citation>
    <scope>NUCLEOTIDE SEQUENCE [LARGE SCALE GENOMIC DNA]</scope>
    <source>
        <strain evidence="11 12">DSM 19706</strain>
    </source>
</reference>
<dbReference type="GO" id="GO:0005524">
    <property type="term" value="F:ATP binding"/>
    <property type="evidence" value="ECO:0007669"/>
    <property type="project" value="UniProtKB-KW"/>
</dbReference>
<sequence>MEVIGLFGYGVAAFGFFILSILILSARSQVLQVRLMLYAALCATLGFASAAFQSNQLLPLPVAIMVDTLRIISWSLLLYAFSMECHSLRQLLRAKRTITYLALSFGGFFFIVAGVAFDQLHNTYFYLLYVGLNLWLLVLLEQLFRNSDGASRWSLWPLIIGLGALTVFDFVMYAQASMVSSVDFAFWYARGLIAIASLPLLLISLRRVKRGEIRIFVSRQVVFYSSMLLIAGLYLLLMAFSGYLINYFGGEWGDLISISFLALGAMVLAVLLVTESFRRRIKVLIAKHFFANKYEYREEWLALIAELEKATGQSYYQVATDFIKQKLNLSGGCLLLVSGNEYKVVYSSNLNCEATLVDNFEAIGRFCQQTHWLVDIDEYEINPSHYQQLSIDVDLMKLHSVKAVLPIFSESTMIGLFVASGKESREVLNWEDRDFLNAVTKQLGQFISLNLANEQLAQGKQFEAFNQMSAFLVHDLKNIQAQLSLISANKEKHGTNPEFIEDVFDTIDAASLRLGKVLGQLRNRRQHNAGAKWVDVSAILSKVAARRSVNKPEIIYSATASIGMELDEEQFDAVINHLVQNAQEASSENDKVYLELKVDNKKVQIQIKDSGTGMSQQFIDTRLFKPFDTTKGNAGMGIGVFEAKQFVESLNGKIHVDSQEGVGTTFTVIFEQLEVKEA</sequence>
<gene>
    <name evidence="11" type="ORF">SAMN05660429_01643</name>
</gene>
<dbReference type="Proteomes" id="UP000199308">
    <property type="component" value="Unassembled WGS sequence"/>
</dbReference>
<feature type="transmembrane region" description="Helical" evidence="9">
    <location>
        <begin position="100"/>
        <end position="117"/>
    </location>
</feature>
<evidence type="ECO:0000256" key="9">
    <source>
        <dbReference type="SAM" id="Phobius"/>
    </source>
</evidence>
<feature type="domain" description="Histidine kinase" evidence="10">
    <location>
        <begin position="471"/>
        <end position="674"/>
    </location>
</feature>
<dbReference type="PROSITE" id="PS50109">
    <property type="entry name" value="HIS_KIN"/>
    <property type="match status" value="1"/>
</dbReference>
<dbReference type="SUPFAM" id="SSF55781">
    <property type="entry name" value="GAF domain-like"/>
    <property type="match status" value="1"/>
</dbReference>
<dbReference type="PANTHER" id="PTHR43065:SF10">
    <property type="entry name" value="PEROXIDE STRESS-ACTIVATED HISTIDINE KINASE MAK3"/>
    <property type="match status" value="1"/>
</dbReference>
<feature type="transmembrane region" description="Helical" evidence="9">
    <location>
        <begin position="226"/>
        <end position="249"/>
    </location>
</feature>
<dbReference type="RefSeq" id="WP_093329153.1">
    <property type="nucleotide sequence ID" value="NZ_AP027363.1"/>
</dbReference>
<dbReference type="EC" id="2.7.13.3" evidence="2"/>
<dbReference type="AlphaFoldDB" id="A0A1I0DY94"/>
<keyword evidence="8" id="KW-0902">Two-component regulatory system</keyword>
<dbReference type="STRING" id="349064.SAMN05660429_01643"/>
<keyword evidence="3" id="KW-0597">Phosphoprotein</keyword>
<keyword evidence="12" id="KW-1185">Reference proteome</keyword>
<accession>A0A1I0DY94</accession>
<dbReference type="NCBIfam" id="TIGR02916">
    <property type="entry name" value="PEP_his_kin"/>
    <property type="match status" value="1"/>
</dbReference>
<feature type="transmembrane region" description="Helical" evidence="9">
    <location>
        <begin position="58"/>
        <end position="79"/>
    </location>
</feature>
<evidence type="ECO:0000256" key="4">
    <source>
        <dbReference type="ARBA" id="ARBA00022679"/>
    </source>
</evidence>
<dbReference type="Pfam" id="PF02518">
    <property type="entry name" value="HATPase_c"/>
    <property type="match status" value="1"/>
</dbReference>
<feature type="transmembrane region" description="Helical" evidence="9">
    <location>
        <begin position="255"/>
        <end position="274"/>
    </location>
</feature>
<dbReference type="GO" id="GO:0000160">
    <property type="term" value="P:phosphorelay signal transduction system"/>
    <property type="evidence" value="ECO:0007669"/>
    <property type="project" value="UniProtKB-KW"/>
</dbReference>
<dbReference type="EMBL" id="FOHK01000007">
    <property type="protein sequence ID" value="SET37414.1"/>
    <property type="molecule type" value="Genomic_DNA"/>
</dbReference>
<protein>
    <recommendedName>
        <fullName evidence="2">histidine kinase</fullName>
        <ecNumber evidence="2">2.7.13.3</ecNumber>
    </recommendedName>
</protein>
<dbReference type="GO" id="GO:0004673">
    <property type="term" value="F:protein histidine kinase activity"/>
    <property type="evidence" value="ECO:0007669"/>
    <property type="project" value="UniProtKB-EC"/>
</dbReference>
<dbReference type="InterPro" id="IPR003594">
    <property type="entry name" value="HATPase_dom"/>
</dbReference>
<dbReference type="PRINTS" id="PR00344">
    <property type="entry name" value="BCTRLSENSOR"/>
</dbReference>
<keyword evidence="9" id="KW-0812">Transmembrane</keyword>
<keyword evidence="9" id="KW-0472">Membrane</keyword>
<evidence type="ECO:0000256" key="2">
    <source>
        <dbReference type="ARBA" id="ARBA00012438"/>
    </source>
</evidence>
<keyword evidence="9" id="KW-1133">Transmembrane helix</keyword>
<evidence type="ECO:0000259" key="10">
    <source>
        <dbReference type="PROSITE" id="PS50109"/>
    </source>
</evidence>
<keyword evidence="5" id="KW-0547">Nucleotide-binding</keyword>
<evidence type="ECO:0000256" key="5">
    <source>
        <dbReference type="ARBA" id="ARBA00022741"/>
    </source>
</evidence>
<evidence type="ECO:0000313" key="11">
    <source>
        <dbReference type="EMBL" id="SET37414.1"/>
    </source>
</evidence>
<dbReference type="InterPro" id="IPR036890">
    <property type="entry name" value="HATPase_C_sf"/>
</dbReference>
<feature type="transmembrane region" description="Helical" evidence="9">
    <location>
        <begin position="153"/>
        <end position="173"/>
    </location>
</feature>
<comment type="catalytic activity">
    <reaction evidence="1">
        <text>ATP + protein L-histidine = ADP + protein N-phospho-L-histidine.</text>
        <dbReference type="EC" id="2.7.13.3"/>
    </reaction>
</comment>
<keyword evidence="7" id="KW-0067">ATP-binding</keyword>
<evidence type="ECO:0000256" key="3">
    <source>
        <dbReference type="ARBA" id="ARBA00022553"/>
    </source>
</evidence>
<feature type="transmembrane region" description="Helical" evidence="9">
    <location>
        <begin position="6"/>
        <end position="23"/>
    </location>
</feature>
<evidence type="ECO:0000256" key="8">
    <source>
        <dbReference type="ARBA" id="ARBA00023012"/>
    </source>
</evidence>
<name>A0A1I0DY94_THASX</name>